<feature type="non-terminal residue" evidence="1">
    <location>
        <position position="1"/>
    </location>
</feature>
<dbReference type="PANTHER" id="PTHR45913">
    <property type="entry name" value="EPM2A-INTERACTING PROTEIN 1"/>
    <property type="match status" value="1"/>
</dbReference>
<evidence type="ECO:0008006" key="2">
    <source>
        <dbReference type="Google" id="ProtNLM"/>
    </source>
</evidence>
<accession>A0A0L8I7D0</accession>
<reference evidence="1" key="1">
    <citation type="submission" date="2015-07" db="EMBL/GenBank/DDBJ databases">
        <title>MeaNS - Measles Nucleotide Surveillance Program.</title>
        <authorList>
            <person name="Tran T."/>
            <person name="Druce J."/>
        </authorList>
    </citation>
    <scope>NUCLEOTIDE SEQUENCE</scope>
    <source>
        <strain evidence="1">UCB-OBI-ISO-001</strain>
        <tissue evidence="1">Gonad</tissue>
    </source>
</reference>
<dbReference type="EMBL" id="KQ416353">
    <property type="protein sequence ID" value="KOF97309.1"/>
    <property type="molecule type" value="Genomic_DNA"/>
</dbReference>
<proteinExistence type="predicted"/>
<dbReference type="STRING" id="37653.A0A0L8I7D0"/>
<protein>
    <recommendedName>
        <fullName evidence="2">DUF4371 domain-containing protein</fullName>
    </recommendedName>
</protein>
<dbReference type="PANTHER" id="PTHR45913:SF5">
    <property type="entry name" value="GENERAL TRANSCRIPTION FACTOR II-I REPEAT DOMAIN-CONTAINING PROTEIN 2A-LIKE PROTEIN"/>
    <property type="match status" value="1"/>
</dbReference>
<name>A0A0L8I7D0_OCTBM</name>
<dbReference type="AlphaFoldDB" id="A0A0L8I7D0"/>
<dbReference type="OrthoDB" id="10068441at2759"/>
<dbReference type="SUPFAM" id="SSF53098">
    <property type="entry name" value="Ribonuclease H-like"/>
    <property type="match status" value="1"/>
</dbReference>
<sequence>RKVDNKSQVFQEKWTNDYFFIQIKDKPVCLLCSESVSVIKEYNIKRPYISKHSCLMMKVFKKLILICVVELGLKRLSSHFKYFSLVIDESTDVSNTAQLAGFVRRIDEDLNITEEMLGLRGMKDTTTGEDIFQELKMLMARFNLHFKTFMVYQQMENLCTKSLKFEHIMSKVVSSINFIESRDLNHRQFKEFLEDIEAEYADLVYHCEVRWLSKGKMLKRFYDLRSEIFTFMEMKRKSMPELSDDGWICDLAFLIDFILYLNVLNLKLQGEGLFIHQSYSHIKTLQNKMQLWK</sequence>
<organism evidence="1">
    <name type="scientific">Octopus bimaculoides</name>
    <name type="common">California two-spotted octopus</name>
    <dbReference type="NCBI Taxonomy" id="37653"/>
    <lineage>
        <taxon>Eukaryota</taxon>
        <taxon>Metazoa</taxon>
        <taxon>Spiralia</taxon>
        <taxon>Lophotrochozoa</taxon>
        <taxon>Mollusca</taxon>
        <taxon>Cephalopoda</taxon>
        <taxon>Coleoidea</taxon>
        <taxon>Octopodiformes</taxon>
        <taxon>Octopoda</taxon>
        <taxon>Incirrata</taxon>
        <taxon>Octopodidae</taxon>
        <taxon>Octopus</taxon>
    </lineage>
</organism>
<dbReference type="InterPro" id="IPR012337">
    <property type="entry name" value="RNaseH-like_sf"/>
</dbReference>
<evidence type="ECO:0000313" key="1">
    <source>
        <dbReference type="EMBL" id="KOF97309.1"/>
    </source>
</evidence>
<gene>
    <name evidence="1" type="ORF">OCBIM_22030502mg</name>
</gene>